<accession>A0AA38I4S3</accession>
<evidence type="ECO:0000256" key="1">
    <source>
        <dbReference type="SAM" id="MobiDB-lite"/>
    </source>
</evidence>
<dbReference type="AlphaFoldDB" id="A0AA38I4S3"/>
<protein>
    <submittedName>
        <fullName evidence="3">Uncharacterized protein</fullName>
    </submittedName>
</protein>
<proteinExistence type="predicted"/>
<dbReference type="Proteomes" id="UP001168821">
    <property type="component" value="Unassembled WGS sequence"/>
</dbReference>
<feature type="transmembrane region" description="Helical" evidence="2">
    <location>
        <begin position="29"/>
        <end position="57"/>
    </location>
</feature>
<feature type="transmembrane region" description="Helical" evidence="2">
    <location>
        <begin position="113"/>
        <end position="132"/>
    </location>
</feature>
<comment type="caution">
    <text evidence="3">The sequence shown here is derived from an EMBL/GenBank/DDBJ whole genome shotgun (WGS) entry which is preliminary data.</text>
</comment>
<feature type="transmembrane region" description="Helical" evidence="2">
    <location>
        <begin position="69"/>
        <end position="93"/>
    </location>
</feature>
<name>A0AA38I4S3_9CUCU</name>
<keyword evidence="2" id="KW-1133">Transmembrane helix</keyword>
<gene>
    <name evidence="3" type="ORF">Zmor_017189</name>
</gene>
<feature type="region of interest" description="Disordered" evidence="1">
    <location>
        <begin position="298"/>
        <end position="330"/>
    </location>
</feature>
<organism evidence="3 4">
    <name type="scientific">Zophobas morio</name>
    <dbReference type="NCBI Taxonomy" id="2755281"/>
    <lineage>
        <taxon>Eukaryota</taxon>
        <taxon>Metazoa</taxon>
        <taxon>Ecdysozoa</taxon>
        <taxon>Arthropoda</taxon>
        <taxon>Hexapoda</taxon>
        <taxon>Insecta</taxon>
        <taxon>Pterygota</taxon>
        <taxon>Neoptera</taxon>
        <taxon>Endopterygota</taxon>
        <taxon>Coleoptera</taxon>
        <taxon>Polyphaga</taxon>
        <taxon>Cucujiformia</taxon>
        <taxon>Tenebrionidae</taxon>
        <taxon>Zophobas</taxon>
    </lineage>
</organism>
<evidence type="ECO:0000313" key="4">
    <source>
        <dbReference type="Proteomes" id="UP001168821"/>
    </source>
</evidence>
<keyword evidence="4" id="KW-1185">Reference proteome</keyword>
<sequence length="330" mass="37925">MENISFLEDETFGNLDPTEFSHYVNVPGVLYVIVEIAKLLICVGSAGASVFLVYVYLKFEKVRRKSSVFLLHYAIGCLIDMLLLPLMTLIIVFSTGSWSSYWRVLCVLDMLSSSTYILVFVFGTALGVFWFVENFRQHWIEKFPRFQLYFVIGCYVFCFIKLGVAALDCMGPIGLHTSHLLIAFYCSFMVVLIIINVLVRRTPLNENQRKTKYKLDISNYVVFSYAPLLLCSYALYYNFFRYHSAFFIFVEFLLFGTEFLAYSCPIVVVYLLGRKNKYFKASYNVVFKKSARSYDEEDLNGEAESSDGENAVQSRDNAEFSDEVVNASVI</sequence>
<evidence type="ECO:0000256" key="2">
    <source>
        <dbReference type="SAM" id="Phobius"/>
    </source>
</evidence>
<dbReference type="EMBL" id="JALNTZ010000005">
    <property type="protein sequence ID" value="KAJ3651133.1"/>
    <property type="molecule type" value="Genomic_DNA"/>
</dbReference>
<feature type="transmembrane region" description="Helical" evidence="2">
    <location>
        <begin position="245"/>
        <end position="272"/>
    </location>
</feature>
<keyword evidence="2" id="KW-0812">Transmembrane</keyword>
<reference evidence="3" key="1">
    <citation type="journal article" date="2023" name="G3 (Bethesda)">
        <title>Whole genome assemblies of Zophobas morio and Tenebrio molitor.</title>
        <authorList>
            <person name="Kaur S."/>
            <person name="Stinson S.A."/>
            <person name="diCenzo G.C."/>
        </authorList>
    </citation>
    <scope>NUCLEOTIDE SEQUENCE</scope>
    <source>
        <strain evidence="3">QUZm001</strain>
    </source>
</reference>
<feature type="transmembrane region" description="Helical" evidence="2">
    <location>
        <begin position="220"/>
        <end position="239"/>
    </location>
</feature>
<feature type="compositionally biased region" description="Acidic residues" evidence="1">
    <location>
        <begin position="298"/>
        <end position="307"/>
    </location>
</feature>
<keyword evidence="2" id="KW-0472">Membrane</keyword>
<feature type="transmembrane region" description="Helical" evidence="2">
    <location>
        <begin position="179"/>
        <end position="199"/>
    </location>
</feature>
<feature type="transmembrane region" description="Helical" evidence="2">
    <location>
        <begin position="148"/>
        <end position="167"/>
    </location>
</feature>
<evidence type="ECO:0000313" key="3">
    <source>
        <dbReference type="EMBL" id="KAJ3651133.1"/>
    </source>
</evidence>